<keyword evidence="2" id="KW-1185">Reference proteome</keyword>
<dbReference type="Proteomes" id="UP000789702">
    <property type="component" value="Unassembled WGS sequence"/>
</dbReference>
<feature type="non-terminal residue" evidence="1">
    <location>
        <position position="50"/>
    </location>
</feature>
<protein>
    <submittedName>
        <fullName evidence="1">11617_t:CDS:1</fullName>
    </submittedName>
</protein>
<feature type="non-terminal residue" evidence="1">
    <location>
        <position position="1"/>
    </location>
</feature>
<comment type="caution">
    <text evidence="1">The sequence shown here is derived from an EMBL/GenBank/DDBJ whole genome shotgun (WGS) entry which is preliminary data.</text>
</comment>
<gene>
    <name evidence="1" type="ORF">DHETER_LOCUS11597</name>
</gene>
<evidence type="ECO:0000313" key="2">
    <source>
        <dbReference type="Proteomes" id="UP000789702"/>
    </source>
</evidence>
<evidence type="ECO:0000313" key="1">
    <source>
        <dbReference type="EMBL" id="CAG8697794.1"/>
    </source>
</evidence>
<name>A0ACA9PC44_9GLOM</name>
<sequence>LKNVDLCYWCGAEDGIIKPSDELKSQFKTIYPLCISCNANSREWSTQAPI</sequence>
<dbReference type="EMBL" id="CAJVPU010025883">
    <property type="protein sequence ID" value="CAG8697794.1"/>
    <property type="molecule type" value="Genomic_DNA"/>
</dbReference>
<organism evidence="1 2">
    <name type="scientific">Dentiscutata heterogama</name>
    <dbReference type="NCBI Taxonomy" id="1316150"/>
    <lineage>
        <taxon>Eukaryota</taxon>
        <taxon>Fungi</taxon>
        <taxon>Fungi incertae sedis</taxon>
        <taxon>Mucoromycota</taxon>
        <taxon>Glomeromycotina</taxon>
        <taxon>Glomeromycetes</taxon>
        <taxon>Diversisporales</taxon>
        <taxon>Gigasporaceae</taxon>
        <taxon>Dentiscutata</taxon>
    </lineage>
</organism>
<reference evidence="1" key="1">
    <citation type="submission" date="2021-06" db="EMBL/GenBank/DDBJ databases">
        <authorList>
            <person name="Kallberg Y."/>
            <person name="Tangrot J."/>
            <person name="Rosling A."/>
        </authorList>
    </citation>
    <scope>NUCLEOTIDE SEQUENCE</scope>
    <source>
        <strain evidence="1">IL203A</strain>
    </source>
</reference>
<accession>A0ACA9PC44</accession>
<proteinExistence type="predicted"/>